<dbReference type="InterPro" id="IPR001387">
    <property type="entry name" value="Cro/C1-type_HTH"/>
</dbReference>
<protein>
    <submittedName>
        <fullName evidence="2">Helix-turn-helix domain-containing protein</fullName>
    </submittedName>
</protein>
<reference evidence="2 3" key="1">
    <citation type="submission" date="2019-03" db="EMBL/GenBank/DDBJ databases">
        <title>Diversity of the mouse oral microbiome.</title>
        <authorList>
            <person name="Joseph S."/>
            <person name="Aduse-Opoku J."/>
            <person name="Curtis M."/>
            <person name="Wade W."/>
            <person name="Hashim A."/>
        </authorList>
    </citation>
    <scope>NUCLEOTIDE SEQUENCE [LARGE SCALE GENOMIC DNA]</scope>
    <source>
        <strain evidence="2 3">WT12</strain>
    </source>
</reference>
<accession>A0A4Y9JN38</accession>
<name>A0A4Y9JN38_9PAST</name>
<dbReference type="SUPFAM" id="SSF47413">
    <property type="entry name" value="lambda repressor-like DNA-binding domains"/>
    <property type="match status" value="1"/>
</dbReference>
<sequence>MAITTSQMLSHIIREFRYQQNCSQIEVARLAGLKQATISAFENNPDSTKLETLFKIWGCTR</sequence>
<dbReference type="AlphaFoldDB" id="A0A4Y9JN38"/>
<dbReference type="InterPro" id="IPR010982">
    <property type="entry name" value="Lambda_DNA-bd_dom_sf"/>
</dbReference>
<dbReference type="CDD" id="cd00093">
    <property type="entry name" value="HTH_XRE"/>
    <property type="match status" value="1"/>
</dbReference>
<organism evidence="2 3">
    <name type="scientific">Muribacter muris</name>
    <dbReference type="NCBI Taxonomy" id="67855"/>
    <lineage>
        <taxon>Bacteria</taxon>
        <taxon>Pseudomonadati</taxon>
        <taxon>Pseudomonadota</taxon>
        <taxon>Gammaproteobacteria</taxon>
        <taxon>Pasteurellales</taxon>
        <taxon>Pasteurellaceae</taxon>
        <taxon>Muribacter</taxon>
    </lineage>
</organism>
<proteinExistence type="predicted"/>
<dbReference type="Pfam" id="PF01381">
    <property type="entry name" value="HTH_3"/>
    <property type="match status" value="1"/>
</dbReference>
<dbReference type="OrthoDB" id="5891007at2"/>
<dbReference type="Proteomes" id="UP000297396">
    <property type="component" value="Unassembled WGS sequence"/>
</dbReference>
<dbReference type="PROSITE" id="PS50943">
    <property type="entry name" value="HTH_CROC1"/>
    <property type="match status" value="1"/>
</dbReference>
<evidence type="ECO:0000313" key="3">
    <source>
        <dbReference type="Proteomes" id="UP000297396"/>
    </source>
</evidence>
<gene>
    <name evidence="2" type="ORF">E4T80_12575</name>
</gene>
<evidence type="ECO:0000259" key="1">
    <source>
        <dbReference type="PROSITE" id="PS50943"/>
    </source>
</evidence>
<evidence type="ECO:0000313" key="2">
    <source>
        <dbReference type="EMBL" id="TFV07141.1"/>
    </source>
</evidence>
<dbReference type="GO" id="GO:0003677">
    <property type="term" value="F:DNA binding"/>
    <property type="evidence" value="ECO:0007669"/>
    <property type="project" value="InterPro"/>
</dbReference>
<comment type="caution">
    <text evidence="2">The sequence shown here is derived from an EMBL/GenBank/DDBJ whole genome shotgun (WGS) entry which is preliminary data.</text>
</comment>
<dbReference type="EMBL" id="SPPA01000062">
    <property type="protein sequence ID" value="TFV07141.1"/>
    <property type="molecule type" value="Genomic_DNA"/>
</dbReference>
<dbReference type="Gene3D" id="1.10.260.40">
    <property type="entry name" value="lambda repressor-like DNA-binding domains"/>
    <property type="match status" value="1"/>
</dbReference>
<feature type="domain" description="HTH cro/C1-type" evidence="1">
    <location>
        <begin position="13"/>
        <end position="56"/>
    </location>
</feature>